<feature type="domain" description="Sialidase" evidence="5">
    <location>
        <begin position="238"/>
        <end position="526"/>
    </location>
</feature>
<organism evidence="7 8">
    <name type="scientific">Candidatus Cryptobacteroides excrementavium</name>
    <dbReference type="NCBI Taxonomy" id="2840759"/>
    <lineage>
        <taxon>Bacteria</taxon>
        <taxon>Pseudomonadati</taxon>
        <taxon>Bacteroidota</taxon>
        <taxon>Bacteroidia</taxon>
        <taxon>Bacteroidales</taxon>
        <taxon>Candidatus Cryptobacteroides</taxon>
    </lineage>
</organism>
<evidence type="ECO:0000256" key="4">
    <source>
        <dbReference type="SAM" id="SignalP"/>
    </source>
</evidence>
<dbReference type="InterPro" id="IPR036278">
    <property type="entry name" value="Sialidase_sf"/>
</dbReference>
<dbReference type="InterPro" id="IPR026856">
    <property type="entry name" value="Sialidase_fam"/>
</dbReference>
<dbReference type="AlphaFoldDB" id="A0A9D9NR79"/>
<dbReference type="InterPro" id="IPR011040">
    <property type="entry name" value="Sialidase"/>
</dbReference>
<evidence type="ECO:0000259" key="6">
    <source>
        <dbReference type="Pfam" id="PF14873"/>
    </source>
</evidence>
<dbReference type="Pfam" id="PF14873">
    <property type="entry name" value="BNR_assoc_N"/>
    <property type="match status" value="1"/>
</dbReference>
<protein>
    <recommendedName>
        <fullName evidence="3">exo-alpha-sialidase</fullName>
        <ecNumber evidence="3">3.2.1.18</ecNumber>
    </recommendedName>
</protein>
<gene>
    <name evidence="7" type="ORF">IAB78_03845</name>
</gene>
<comment type="caution">
    <text evidence="7">The sequence shown here is derived from an EMBL/GenBank/DDBJ whole genome shotgun (WGS) entry which is preliminary data.</text>
</comment>
<dbReference type="Gene3D" id="2.60.40.1290">
    <property type="match status" value="1"/>
</dbReference>
<dbReference type="Proteomes" id="UP000823750">
    <property type="component" value="Unassembled WGS sequence"/>
</dbReference>
<evidence type="ECO:0000256" key="3">
    <source>
        <dbReference type="ARBA" id="ARBA00012733"/>
    </source>
</evidence>
<reference evidence="7" key="1">
    <citation type="submission" date="2020-10" db="EMBL/GenBank/DDBJ databases">
        <authorList>
            <person name="Gilroy R."/>
        </authorList>
    </citation>
    <scope>NUCLEOTIDE SEQUENCE</scope>
    <source>
        <strain evidence="7">B2-16538</strain>
    </source>
</reference>
<evidence type="ECO:0000259" key="5">
    <source>
        <dbReference type="Pfam" id="PF13088"/>
    </source>
</evidence>
<evidence type="ECO:0000256" key="2">
    <source>
        <dbReference type="ARBA" id="ARBA00009348"/>
    </source>
</evidence>
<dbReference type="InterPro" id="IPR029456">
    <property type="entry name" value="Sialidase_N"/>
</dbReference>
<evidence type="ECO:0000313" key="7">
    <source>
        <dbReference type="EMBL" id="MBO8485540.1"/>
    </source>
</evidence>
<dbReference type="GO" id="GO:0016020">
    <property type="term" value="C:membrane"/>
    <property type="evidence" value="ECO:0007669"/>
    <property type="project" value="TreeGrafter"/>
</dbReference>
<dbReference type="CDD" id="cd15482">
    <property type="entry name" value="Sialidase_non-viral"/>
    <property type="match status" value="1"/>
</dbReference>
<evidence type="ECO:0000313" key="8">
    <source>
        <dbReference type="Proteomes" id="UP000823750"/>
    </source>
</evidence>
<comment type="similarity">
    <text evidence="2">Belongs to the glycosyl hydrolase 33 family.</text>
</comment>
<dbReference type="Pfam" id="PF13088">
    <property type="entry name" value="BNR_2"/>
    <property type="match status" value="1"/>
</dbReference>
<dbReference type="GO" id="GO:0004308">
    <property type="term" value="F:exo-alpha-sialidase activity"/>
    <property type="evidence" value="ECO:0007669"/>
    <property type="project" value="UniProtKB-EC"/>
</dbReference>
<accession>A0A9D9NR79</accession>
<feature type="chain" id="PRO_5038964244" description="exo-alpha-sialidase" evidence="4">
    <location>
        <begin position="23"/>
        <end position="553"/>
    </location>
</feature>
<comment type="catalytic activity">
    <reaction evidence="1">
        <text>Hydrolysis of alpha-(2-&gt;3)-, alpha-(2-&gt;6)-, alpha-(2-&gt;8)- glycosidic linkages of terminal sialic acid residues in oligosaccharides, glycoproteins, glycolipids, colominic acid and synthetic substrates.</text>
        <dbReference type="EC" id="3.2.1.18"/>
    </reaction>
</comment>
<dbReference type="SUPFAM" id="SSF50939">
    <property type="entry name" value="Sialidases"/>
    <property type="match status" value="1"/>
</dbReference>
<dbReference type="GO" id="GO:0009313">
    <property type="term" value="P:oligosaccharide catabolic process"/>
    <property type="evidence" value="ECO:0007669"/>
    <property type="project" value="TreeGrafter"/>
</dbReference>
<dbReference type="EC" id="3.2.1.18" evidence="3"/>
<dbReference type="GO" id="GO:0006689">
    <property type="term" value="P:ganglioside catabolic process"/>
    <property type="evidence" value="ECO:0007669"/>
    <property type="project" value="TreeGrafter"/>
</dbReference>
<feature type="signal peptide" evidence="4">
    <location>
        <begin position="1"/>
        <end position="22"/>
    </location>
</feature>
<proteinExistence type="inferred from homology"/>
<reference evidence="7" key="2">
    <citation type="journal article" date="2021" name="PeerJ">
        <title>Extensive microbial diversity within the chicken gut microbiome revealed by metagenomics and culture.</title>
        <authorList>
            <person name="Gilroy R."/>
            <person name="Ravi A."/>
            <person name="Getino M."/>
            <person name="Pursley I."/>
            <person name="Horton D.L."/>
            <person name="Alikhan N.F."/>
            <person name="Baker D."/>
            <person name="Gharbi K."/>
            <person name="Hall N."/>
            <person name="Watson M."/>
            <person name="Adriaenssens E.M."/>
            <person name="Foster-Nyarko E."/>
            <person name="Jarju S."/>
            <person name="Secka A."/>
            <person name="Antonio M."/>
            <person name="Oren A."/>
            <person name="Chaudhuri R.R."/>
            <person name="La Ragione R."/>
            <person name="Hildebrand F."/>
            <person name="Pallen M.J."/>
        </authorList>
    </citation>
    <scope>NUCLEOTIDE SEQUENCE</scope>
    <source>
        <strain evidence="7">B2-16538</strain>
    </source>
</reference>
<feature type="domain" description="Sialidase N-terminal" evidence="6">
    <location>
        <begin position="29"/>
        <end position="177"/>
    </location>
</feature>
<dbReference type="PANTHER" id="PTHR10628:SF30">
    <property type="entry name" value="EXO-ALPHA-SIALIDASE"/>
    <property type="match status" value="1"/>
</dbReference>
<dbReference type="Gene3D" id="2.120.10.10">
    <property type="match status" value="1"/>
</dbReference>
<dbReference type="EMBL" id="JADILX010000068">
    <property type="protein sequence ID" value="MBO8485540.1"/>
    <property type="molecule type" value="Genomic_DNA"/>
</dbReference>
<name>A0A9D9NR79_9BACT</name>
<sequence>MKKSCYAAFVACMFLMSHLSYAEHADGLSVSVKNVCIPTVMDREHNVVSVICIDNHSGERPVLDDVDVALSGLPVRSFGKVSLMYTGTMSPLFSETISQGIRTGFSMVGSSQQIYADPGYAIMQDSGRPDKAGTLTLSSGARLVPGRNYFYISVSVDGRRVRDISSVYSLQVTGISLDGRPARYSVTGEPGHRLCIGLRNHGDDGAHAFRIPGLVTTPEGTLIAVYDVRYRTPQDLQENIDVGMSRSTDGGRTWERMKIIMDMGEWGGLPQAQNGIGDPSVLVDRSTGEIFVVAVWTHGLGNGRAWSQVGDGFSPEETAQLMIVSSKDDGRTWSAPRNITAQVKQAEWRFTLQGPGRGICMQDGTLVFPMQYVGPDMVPSAGIMYSTDHGLTWHCHGPAWTDTTESQAAEVSDGVLMLNMRNNRGTGRIVCTTDDLGRTWTEHPSSGKLREPVCMAGLLHVPASENAAGKDILLFSNPDTVKGRNSITIKASLDGGVTWLPENSLMIDAEEGWGYSCLTMTDRSTIGILYEGSVSQIVFQSVRLSDVVRGAGL</sequence>
<evidence type="ECO:0000256" key="1">
    <source>
        <dbReference type="ARBA" id="ARBA00000427"/>
    </source>
</evidence>
<dbReference type="GO" id="GO:0005737">
    <property type="term" value="C:cytoplasm"/>
    <property type="evidence" value="ECO:0007669"/>
    <property type="project" value="TreeGrafter"/>
</dbReference>
<keyword evidence="4" id="KW-0732">Signal</keyword>
<dbReference type="PANTHER" id="PTHR10628">
    <property type="entry name" value="SIALIDASE"/>
    <property type="match status" value="1"/>
</dbReference>